<sequence>MRKPIKRYGWLIFVCLMVLGLCVPMASGQSDHFAALKENVEQIANSLDTGEIAVFIETSEGTIAMNETDVMSAASTIKVPILVEAIKQAEQGDLFWDDEVVVEESDAVGGSGVIKDMELPQTFTVRELAELMITVSDNTATNMIMERVGFDEVNWACIEMGCVDTVLQTSIYTSMPQDRGPHNYSNVKDMVTILKGANEGGFLSPEGREEFLSIMRDANQARLSEYQDPERHKDILVGRKGGSTASPRVLHDVGIFTLGDEHVYAAVFTKDVQPSIATPTIGEIGRSIMDYMVEFDSTE</sequence>
<protein>
    <recommendedName>
        <fullName evidence="1">Beta-lactamase class A catalytic domain-containing protein</fullName>
    </recommendedName>
</protein>
<evidence type="ECO:0000313" key="2">
    <source>
        <dbReference type="EMBL" id="AQS55832.1"/>
    </source>
</evidence>
<evidence type="ECO:0000259" key="1">
    <source>
        <dbReference type="Pfam" id="PF13354"/>
    </source>
</evidence>
<dbReference type="PANTHER" id="PTHR35333">
    <property type="entry name" value="BETA-LACTAMASE"/>
    <property type="match status" value="1"/>
</dbReference>
<dbReference type="EMBL" id="CP019699">
    <property type="protein sequence ID" value="AQS55832.1"/>
    <property type="molecule type" value="Genomic_DNA"/>
</dbReference>
<dbReference type="InterPro" id="IPR012338">
    <property type="entry name" value="Beta-lactam/transpept-like"/>
</dbReference>
<evidence type="ECO:0000313" key="3">
    <source>
        <dbReference type="Proteomes" id="UP000188603"/>
    </source>
</evidence>
<dbReference type="Gene3D" id="3.40.710.10">
    <property type="entry name" value="DD-peptidase/beta-lactamase superfamily"/>
    <property type="match status" value="1"/>
</dbReference>
<dbReference type="AlphaFoldDB" id="A0A1U9K726"/>
<dbReference type="GO" id="GO:0030655">
    <property type="term" value="P:beta-lactam antibiotic catabolic process"/>
    <property type="evidence" value="ECO:0007669"/>
    <property type="project" value="InterPro"/>
</dbReference>
<dbReference type="KEGG" id="ntr:B0W44_08550"/>
<proteinExistence type="predicted"/>
<dbReference type="InterPro" id="IPR000871">
    <property type="entry name" value="Beta-lactam_class-A"/>
</dbReference>
<dbReference type="GO" id="GO:0008800">
    <property type="term" value="F:beta-lactamase activity"/>
    <property type="evidence" value="ECO:0007669"/>
    <property type="project" value="InterPro"/>
</dbReference>
<reference evidence="2 3" key="1">
    <citation type="journal article" date="2015" name="Int. J. Syst. Evol. Microbiol.">
        <title>Novibacillus thermophilus gen. nov., sp. nov., a Gram-staining-negative and moderately thermophilic member of the family Thermoactinomycetaceae.</title>
        <authorList>
            <person name="Yang G."/>
            <person name="Chen J."/>
            <person name="Zhou S."/>
        </authorList>
    </citation>
    <scope>NUCLEOTIDE SEQUENCE [LARGE SCALE GENOMIC DNA]</scope>
    <source>
        <strain evidence="2 3">SG-1</strain>
    </source>
</reference>
<dbReference type="Proteomes" id="UP000188603">
    <property type="component" value="Chromosome"/>
</dbReference>
<dbReference type="PANTHER" id="PTHR35333:SF3">
    <property type="entry name" value="BETA-LACTAMASE-TYPE TRANSPEPTIDASE FOLD CONTAINING PROTEIN"/>
    <property type="match status" value="1"/>
</dbReference>
<keyword evidence="3" id="KW-1185">Reference proteome</keyword>
<gene>
    <name evidence="2" type="ORF">B0W44_08550</name>
</gene>
<dbReference type="Pfam" id="PF13354">
    <property type="entry name" value="Beta-lactamase2"/>
    <property type="match status" value="1"/>
</dbReference>
<dbReference type="RefSeq" id="WP_077719693.1">
    <property type="nucleotide sequence ID" value="NZ_CP019699.1"/>
</dbReference>
<dbReference type="SUPFAM" id="SSF56601">
    <property type="entry name" value="beta-lactamase/transpeptidase-like"/>
    <property type="match status" value="1"/>
</dbReference>
<feature type="domain" description="Beta-lactamase class A catalytic" evidence="1">
    <location>
        <begin position="61"/>
        <end position="269"/>
    </location>
</feature>
<dbReference type="OrthoDB" id="9775096at2"/>
<dbReference type="STRING" id="1471761.B0W44_08550"/>
<dbReference type="GO" id="GO:0046677">
    <property type="term" value="P:response to antibiotic"/>
    <property type="evidence" value="ECO:0007669"/>
    <property type="project" value="InterPro"/>
</dbReference>
<accession>A0A1U9K726</accession>
<name>A0A1U9K726_9BACL</name>
<dbReference type="InterPro" id="IPR045155">
    <property type="entry name" value="Beta-lactam_cat"/>
</dbReference>
<organism evidence="2 3">
    <name type="scientific">Novibacillus thermophilus</name>
    <dbReference type="NCBI Taxonomy" id="1471761"/>
    <lineage>
        <taxon>Bacteria</taxon>
        <taxon>Bacillati</taxon>
        <taxon>Bacillota</taxon>
        <taxon>Bacilli</taxon>
        <taxon>Bacillales</taxon>
        <taxon>Thermoactinomycetaceae</taxon>
        <taxon>Novibacillus</taxon>
    </lineage>
</organism>